<evidence type="ECO:0000313" key="2">
    <source>
        <dbReference type="EMBL" id="PVU97311.1"/>
    </source>
</evidence>
<accession>A0A2T9YY88</accession>
<protein>
    <submittedName>
        <fullName evidence="2">Uncharacterized protein</fullName>
    </submittedName>
</protein>
<dbReference type="EMBL" id="MBFR01000014">
    <property type="protein sequence ID" value="PVU97311.1"/>
    <property type="molecule type" value="Genomic_DNA"/>
</dbReference>
<comment type="caution">
    <text evidence="2">The sequence shown here is derived from an EMBL/GenBank/DDBJ whole genome shotgun (WGS) entry which is preliminary data.</text>
</comment>
<sequence>MESFQKYKYQRLHLFTGRLGASNYNLPLTSEQVPMKKKNSKQNKNKPSTVSKIDMTDILEKIWCPPSSRKAYVEINNTSKTAKECIDKFISNTQASNFQDLNFKNYWEEAYLKTKYAFSSESNSSITVLESNDPENPLQDISTFENNSSVPTTLLSTKYTPESVSFESSISNSATLIETDTNFYENKIKLVSELNPDILCSDKNACKQLKINKTLLNHQNITKNSDDGKDFHHVSLQTKINFKDPASTNVVALKKRKRDSDLTNVDIAAKHPRVSHNLVSMITSKKIEKINKQFNYEDYDNTMIKVDEIVRYLESDLGAFAKLKTNVFGFID</sequence>
<feature type="region of interest" description="Disordered" evidence="1">
    <location>
        <begin position="30"/>
        <end position="49"/>
    </location>
</feature>
<dbReference type="AlphaFoldDB" id="A0A2T9YY88"/>
<evidence type="ECO:0000313" key="3">
    <source>
        <dbReference type="Proteomes" id="UP000245383"/>
    </source>
</evidence>
<reference evidence="2 3" key="1">
    <citation type="journal article" date="2018" name="MBio">
        <title>Comparative Genomics Reveals the Core Gene Toolbox for the Fungus-Insect Symbiosis.</title>
        <authorList>
            <person name="Wang Y."/>
            <person name="Stata M."/>
            <person name="Wang W."/>
            <person name="Stajich J.E."/>
            <person name="White M.M."/>
            <person name="Moncalvo J.M."/>
        </authorList>
    </citation>
    <scope>NUCLEOTIDE SEQUENCE [LARGE SCALE GENOMIC DNA]</scope>
    <source>
        <strain evidence="2 3">SWE-8-4</strain>
    </source>
</reference>
<gene>
    <name evidence="2" type="ORF">BB561_000623</name>
</gene>
<proteinExistence type="predicted"/>
<feature type="compositionally biased region" description="Basic residues" evidence="1">
    <location>
        <begin position="35"/>
        <end position="44"/>
    </location>
</feature>
<keyword evidence="3" id="KW-1185">Reference proteome</keyword>
<dbReference type="Proteomes" id="UP000245383">
    <property type="component" value="Unassembled WGS sequence"/>
</dbReference>
<name>A0A2T9YY88_9FUNG</name>
<evidence type="ECO:0000256" key="1">
    <source>
        <dbReference type="SAM" id="MobiDB-lite"/>
    </source>
</evidence>
<organism evidence="2 3">
    <name type="scientific">Smittium simulii</name>
    <dbReference type="NCBI Taxonomy" id="133385"/>
    <lineage>
        <taxon>Eukaryota</taxon>
        <taxon>Fungi</taxon>
        <taxon>Fungi incertae sedis</taxon>
        <taxon>Zoopagomycota</taxon>
        <taxon>Kickxellomycotina</taxon>
        <taxon>Harpellomycetes</taxon>
        <taxon>Harpellales</taxon>
        <taxon>Legeriomycetaceae</taxon>
        <taxon>Smittium</taxon>
    </lineage>
</organism>